<proteinExistence type="predicted"/>
<comment type="caution">
    <text evidence="1">The sequence shown here is derived from an EMBL/GenBank/DDBJ whole genome shotgun (WGS) entry which is preliminary data.</text>
</comment>
<name>A0ABT9Z188_9BACI</name>
<dbReference type="Proteomes" id="UP001232245">
    <property type="component" value="Unassembled WGS sequence"/>
</dbReference>
<keyword evidence="2" id="KW-1185">Reference proteome</keyword>
<gene>
    <name evidence="1" type="ORF">J2S02_002083</name>
</gene>
<evidence type="ECO:0008006" key="3">
    <source>
        <dbReference type="Google" id="ProtNLM"/>
    </source>
</evidence>
<dbReference type="EMBL" id="JAUSTZ010000003">
    <property type="protein sequence ID" value="MDQ0225739.1"/>
    <property type="molecule type" value="Genomic_DNA"/>
</dbReference>
<evidence type="ECO:0000313" key="1">
    <source>
        <dbReference type="EMBL" id="MDQ0225739.1"/>
    </source>
</evidence>
<protein>
    <recommendedName>
        <fullName evidence="3">DNA-binding protein</fullName>
    </recommendedName>
</protein>
<accession>A0ABT9Z188</accession>
<dbReference type="RefSeq" id="WP_307190643.1">
    <property type="nucleotide sequence ID" value="NZ_JAUSTZ010000003.1"/>
</dbReference>
<evidence type="ECO:0000313" key="2">
    <source>
        <dbReference type="Proteomes" id="UP001232245"/>
    </source>
</evidence>
<organism evidence="1 2">
    <name type="scientific">Metabacillus niabensis</name>
    <dbReference type="NCBI Taxonomy" id="324854"/>
    <lineage>
        <taxon>Bacteria</taxon>
        <taxon>Bacillati</taxon>
        <taxon>Bacillota</taxon>
        <taxon>Bacilli</taxon>
        <taxon>Bacillales</taxon>
        <taxon>Bacillaceae</taxon>
        <taxon>Metabacillus</taxon>
    </lineage>
</organism>
<sequence>MDIDFFWVGLGLTALGYFIGDGLKNFKNPKGSLSGYPTLIEEKDLYIYLGLSKEEVKDLLSKHPDAPKIELKGKTYYPYQHFIEWFSSDEFYKKK</sequence>
<reference evidence="1 2" key="1">
    <citation type="submission" date="2023-07" db="EMBL/GenBank/DDBJ databases">
        <title>Genomic Encyclopedia of Type Strains, Phase IV (KMG-IV): sequencing the most valuable type-strain genomes for metagenomic binning, comparative biology and taxonomic classification.</title>
        <authorList>
            <person name="Goeker M."/>
        </authorList>
    </citation>
    <scope>NUCLEOTIDE SEQUENCE [LARGE SCALE GENOMIC DNA]</scope>
    <source>
        <strain evidence="1 2">DSM 17723</strain>
    </source>
</reference>